<dbReference type="eggNOG" id="arCOG00652">
    <property type="taxonomic scope" value="Archaea"/>
</dbReference>
<sequence>MYVSKIKILADVDNKLAQVLKTSMEELGYINVTDNPEVYIMFLPLEEAIKEVASSWISGGHRSVMIDVTNDGNYVIPILNETRGGSIIGGLVADLMGAQLILTSRTAQLGLASIYEFAWINGLEVISYDDIDELDKRLISKGKLSVFLDVEMPLRLLDGYHQVSSPKEADIVIGDPETDGVNMRPLDITVGLVHDSGVPEEVIYFSVTNTLKSLNLNERRINFVVVPGLDKNRDTRGSLGRKLGASTIFVEDPEVLGSANKVEGYSKTTICESLLQYMGTRVVLRGARRAYGVVTCLGVK</sequence>
<dbReference type="SUPFAM" id="SSF159672">
    <property type="entry name" value="CbiG N-terminal domain-like"/>
    <property type="match status" value="1"/>
</dbReference>
<dbReference type="InterPro" id="IPR038029">
    <property type="entry name" value="GbiG_N_sf"/>
</dbReference>
<name>H2C8X4_9CREN</name>
<proteinExistence type="predicted"/>
<accession>H2C8X4</accession>
<reference evidence="1 2" key="1">
    <citation type="submission" date="2012-01" db="EMBL/GenBank/DDBJ databases">
        <title>Improved High-Quality Draft sequence of Metallosphaera yellowstonensis MK1.</title>
        <authorList>
            <consortium name="US DOE Joint Genome Institute"/>
            <person name="Lucas S."/>
            <person name="Han J."/>
            <person name="Cheng J.-F."/>
            <person name="Goodwin L."/>
            <person name="Pitluck S."/>
            <person name="Peters L."/>
            <person name="Teshima H."/>
            <person name="Detter J.C."/>
            <person name="Han C."/>
            <person name="Tapia R."/>
            <person name="Land M."/>
            <person name="Hauser L."/>
            <person name="Kyrpides N."/>
            <person name="Kozubal M."/>
            <person name="Macur R.E."/>
            <person name="Jay Z."/>
            <person name="Inskeep W."/>
            <person name="Woyke T."/>
        </authorList>
    </citation>
    <scope>NUCLEOTIDE SEQUENCE [LARGE SCALE GENOMIC DNA]</scope>
    <source>
        <strain evidence="1 2">MK1</strain>
    </source>
</reference>
<protein>
    <recommendedName>
        <fullName evidence="3">Cobalamin biosynthesis protein CbiG</fullName>
    </recommendedName>
</protein>
<dbReference type="PANTHER" id="PTHR37477">
    <property type="entry name" value="COBALT-PRECORRIN-5A HYDROLASE"/>
    <property type="match status" value="1"/>
</dbReference>
<dbReference type="HOGENOM" id="CLU_1010546_0_0_2"/>
<keyword evidence="2" id="KW-1185">Reference proteome</keyword>
<dbReference type="Proteomes" id="UP000003980">
    <property type="component" value="Unassembled WGS sequence"/>
</dbReference>
<evidence type="ECO:0000313" key="2">
    <source>
        <dbReference type="Proteomes" id="UP000003980"/>
    </source>
</evidence>
<evidence type="ECO:0008006" key="3">
    <source>
        <dbReference type="Google" id="ProtNLM"/>
    </source>
</evidence>
<dbReference type="STRING" id="671065.MetMK1DRAFT_00030430"/>
<dbReference type="EMBL" id="JH597770">
    <property type="protein sequence ID" value="EHP68600.1"/>
    <property type="molecule type" value="Genomic_DNA"/>
</dbReference>
<organism evidence="1 2">
    <name type="scientific">Metallosphaera yellowstonensis MK1</name>
    <dbReference type="NCBI Taxonomy" id="671065"/>
    <lineage>
        <taxon>Archaea</taxon>
        <taxon>Thermoproteota</taxon>
        <taxon>Thermoprotei</taxon>
        <taxon>Sulfolobales</taxon>
        <taxon>Sulfolobaceae</taxon>
        <taxon>Metallosphaera</taxon>
    </lineage>
</organism>
<dbReference type="InterPro" id="IPR052553">
    <property type="entry name" value="CbiG_hydrolase"/>
</dbReference>
<dbReference type="PANTHER" id="PTHR37477:SF1">
    <property type="entry name" value="COBALT-PRECORRIN-5A HYDROLASE"/>
    <property type="match status" value="1"/>
</dbReference>
<evidence type="ECO:0000313" key="1">
    <source>
        <dbReference type="EMBL" id="EHP68600.1"/>
    </source>
</evidence>
<dbReference type="AlphaFoldDB" id="H2C8X4"/>
<gene>
    <name evidence="1" type="ORF">MetMK1DRAFT_00030430</name>
</gene>